<evidence type="ECO:0000313" key="2">
    <source>
        <dbReference type="Proteomes" id="UP001500280"/>
    </source>
</evidence>
<name>A0ABP4SIZ6_9ACTN</name>
<dbReference type="EMBL" id="BAAANF010000004">
    <property type="protein sequence ID" value="GAA1673579.1"/>
    <property type="molecule type" value="Genomic_DNA"/>
</dbReference>
<sequence>MSEPLTCRSLPEFLEQRFPDYLIAIWAVRVLKYSEGATADELIGEVFVDEIFADGLKSDDETLLTAWFEVVELGLGSPDELLRGIFAEHVLSIMLLRDRRARAAQDLAGPLLGASLDDSAGSSWRTQVGGFGPDEVEPPARVMLSGYLFRGEFFWHSGRYLADRSGIATTEPFARVSAEAGAYAMGVAVAKALDCLSGTTDDDPRHELEKFLAFAGGIDWTTFYRESLEIGLHGSPDSYEISLYVIHKANYGTPEIVRGQDDPVVVPDWRDAAEFGAAVLRAFGAATTEITY</sequence>
<evidence type="ECO:0000313" key="1">
    <source>
        <dbReference type="EMBL" id="GAA1673579.1"/>
    </source>
</evidence>
<reference evidence="2" key="1">
    <citation type="journal article" date="2019" name="Int. J. Syst. Evol. Microbiol.">
        <title>The Global Catalogue of Microorganisms (GCM) 10K type strain sequencing project: providing services to taxonomists for standard genome sequencing and annotation.</title>
        <authorList>
            <consortium name="The Broad Institute Genomics Platform"/>
            <consortium name="The Broad Institute Genome Sequencing Center for Infectious Disease"/>
            <person name="Wu L."/>
            <person name="Ma J."/>
        </authorList>
    </citation>
    <scope>NUCLEOTIDE SEQUENCE [LARGE SCALE GENOMIC DNA]</scope>
    <source>
        <strain evidence="2">JCM 14307</strain>
    </source>
</reference>
<proteinExistence type="predicted"/>
<organism evidence="1 2">
    <name type="scientific">Kribbella yunnanensis</name>
    <dbReference type="NCBI Taxonomy" id="190194"/>
    <lineage>
        <taxon>Bacteria</taxon>
        <taxon>Bacillati</taxon>
        <taxon>Actinomycetota</taxon>
        <taxon>Actinomycetes</taxon>
        <taxon>Propionibacteriales</taxon>
        <taxon>Kribbellaceae</taxon>
        <taxon>Kribbella</taxon>
    </lineage>
</organism>
<protein>
    <submittedName>
        <fullName evidence="1">Uncharacterized protein</fullName>
    </submittedName>
</protein>
<keyword evidence="2" id="KW-1185">Reference proteome</keyword>
<gene>
    <name evidence="1" type="ORF">GCM10009745_15690</name>
</gene>
<dbReference type="Proteomes" id="UP001500280">
    <property type="component" value="Unassembled WGS sequence"/>
</dbReference>
<dbReference type="RefSeq" id="WP_344147274.1">
    <property type="nucleotide sequence ID" value="NZ_BAAANF010000004.1"/>
</dbReference>
<comment type="caution">
    <text evidence="1">The sequence shown here is derived from an EMBL/GenBank/DDBJ whole genome shotgun (WGS) entry which is preliminary data.</text>
</comment>
<accession>A0ABP4SIZ6</accession>